<dbReference type="GO" id="GO:0016301">
    <property type="term" value="F:kinase activity"/>
    <property type="evidence" value="ECO:0007669"/>
    <property type="project" value="InterPro"/>
</dbReference>
<feature type="domain" description="Zeta toxin" evidence="3">
    <location>
        <begin position="2"/>
        <end position="141"/>
    </location>
</feature>
<dbReference type="EMBL" id="CM001403">
    <property type="protein sequence ID" value="EHQ28289.1"/>
    <property type="molecule type" value="Genomic_DNA"/>
</dbReference>
<keyword evidence="5" id="KW-1185">Reference proteome</keyword>
<dbReference type="Gene3D" id="3.40.50.300">
    <property type="entry name" value="P-loop containing nucleotide triphosphate hydrolases"/>
    <property type="match status" value="1"/>
</dbReference>
<dbReference type="Pfam" id="PF06414">
    <property type="entry name" value="Zeta_toxin"/>
    <property type="match status" value="1"/>
</dbReference>
<dbReference type="PANTHER" id="PTHR39206">
    <property type="entry name" value="SLL8004 PROTEIN"/>
    <property type="match status" value="1"/>
</dbReference>
<organism evidence="4 5">
    <name type="scientific">Mucilaginibacter paludis DSM 18603</name>
    <dbReference type="NCBI Taxonomy" id="714943"/>
    <lineage>
        <taxon>Bacteria</taxon>
        <taxon>Pseudomonadati</taxon>
        <taxon>Bacteroidota</taxon>
        <taxon>Sphingobacteriia</taxon>
        <taxon>Sphingobacteriales</taxon>
        <taxon>Sphingobacteriaceae</taxon>
        <taxon>Mucilaginibacter</taxon>
    </lineage>
</organism>
<evidence type="ECO:0000259" key="3">
    <source>
        <dbReference type="Pfam" id="PF06414"/>
    </source>
</evidence>
<evidence type="ECO:0000256" key="2">
    <source>
        <dbReference type="ARBA" id="ARBA00022840"/>
    </source>
</evidence>
<evidence type="ECO:0000313" key="4">
    <source>
        <dbReference type="EMBL" id="EHQ28289.1"/>
    </source>
</evidence>
<keyword evidence="2" id="KW-0067">ATP-binding</keyword>
<accession>H1Y4W1</accession>
<dbReference type="Proteomes" id="UP000002774">
    <property type="component" value="Chromosome"/>
</dbReference>
<dbReference type="InterPro" id="IPR027417">
    <property type="entry name" value="P-loop_NTPase"/>
</dbReference>
<sequence length="189" mass="21304">MPSLVIIGGPNGSGKTTLTQYLIQKGRIKSPVINPDDIALKELGGYQHHIGAARIALARRKNSILQNSNVAFETTFSGQSEVNDAKAAQEKGYHTTLYYVALQSPLDNIIRVEERQLNLGHNVGNEDIIRRYEKSKKNLSANINIFDTAYLFDNTGTNRSRVAIFIKGKLRWLNPKHKQHPFFKDLFLQ</sequence>
<dbReference type="STRING" id="714943.Mucpa_4198"/>
<dbReference type="InterPro" id="IPR010488">
    <property type="entry name" value="Zeta_toxin_domain"/>
</dbReference>
<dbReference type="OrthoDB" id="9791543at2"/>
<evidence type="ECO:0000256" key="1">
    <source>
        <dbReference type="ARBA" id="ARBA00022741"/>
    </source>
</evidence>
<evidence type="ECO:0000313" key="5">
    <source>
        <dbReference type="Proteomes" id="UP000002774"/>
    </source>
</evidence>
<dbReference type="GO" id="GO:0005524">
    <property type="term" value="F:ATP binding"/>
    <property type="evidence" value="ECO:0007669"/>
    <property type="project" value="UniProtKB-KW"/>
</dbReference>
<name>H1Y4W1_9SPHI</name>
<dbReference type="SUPFAM" id="SSF52540">
    <property type="entry name" value="P-loop containing nucleoside triphosphate hydrolases"/>
    <property type="match status" value="1"/>
</dbReference>
<reference evidence="4" key="1">
    <citation type="submission" date="2011-09" db="EMBL/GenBank/DDBJ databases">
        <title>The permanent draft genome of Mucilaginibacter paludis DSM 18603.</title>
        <authorList>
            <consortium name="US DOE Joint Genome Institute (JGI-PGF)"/>
            <person name="Lucas S."/>
            <person name="Han J."/>
            <person name="Lapidus A."/>
            <person name="Bruce D."/>
            <person name="Goodwin L."/>
            <person name="Pitluck S."/>
            <person name="Peters L."/>
            <person name="Kyrpides N."/>
            <person name="Mavromatis K."/>
            <person name="Ivanova N."/>
            <person name="Mikhailova N."/>
            <person name="Held B."/>
            <person name="Detter J.C."/>
            <person name="Tapia R."/>
            <person name="Han C."/>
            <person name="Land M."/>
            <person name="Hauser L."/>
            <person name="Markowitz V."/>
            <person name="Cheng J.-F."/>
            <person name="Hugenholtz P."/>
            <person name="Woyke T."/>
            <person name="Wu D."/>
            <person name="Tindall B."/>
            <person name="Brambilla E."/>
            <person name="Klenk H.-P."/>
            <person name="Eisen J.A."/>
        </authorList>
    </citation>
    <scope>NUCLEOTIDE SEQUENCE [LARGE SCALE GENOMIC DNA]</scope>
    <source>
        <strain evidence="4">DSM 18603</strain>
    </source>
</reference>
<dbReference type="RefSeq" id="WP_008509048.1">
    <property type="nucleotide sequence ID" value="NZ_CM001403.1"/>
</dbReference>
<dbReference type="eggNOG" id="COG4185">
    <property type="taxonomic scope" value="Bacteria"/>
</dbReference>
<dbReference type="PANTHER" id="PTHR39206:SF1">
    <property type="entry name" value="SLL8004 PROTEIN"/>
    <property type="match status" value="1"/>
</dbReference>
<dbReference type="AlphaFoldDB" id="H1Y4W1"/>
<gene>
    <name evidence="4" type="ORF">Mucpa_4198</name>
</gene>
<keyword evidence="1" id="KW-0547">Nucleotide-binding</keyword>
<proteinExistence type="predicted"/>
<dbReference type="HOGENOM" id="CLU_094497_0_0_10"/>
<protein>
    <recommendedName>
        <fullName evidence="3">Zeta toxin domain-containing protein</fullName>
    </recommendedName>
</protein>